<dbReference type="PANTHER" id="PTHR10509:SF14">
    <property type="entry name" value="CAFFEOYL-COA O-METHYLTRANSFERASE 3-RELATED"/>
    <property type="match status" value="1"/>
</dbReference>
<evidence type="ECO:0000256" key="1">
    <source>
        <dbReference type="ARBA" id="ARBA00022603"/>
    </source>
</evidence>
<organism evidence="4 5">
    <name type="scientific">Blastococcus carthaginiensis</name>
    <dbReference type="NCBI Taxonomy" id="3050034"/>
    <lineage>
        <taxon>Bacteria</taxon>
        <taxon>Bacillati</taxon>
        <taxon>Actinomycetota</taxon>
        <taxon>Actinomycetes</taxon>
        <taxon>Geodermatophilales</taxon>
        <taxon>Geodermatophilaceae</taxon>
        <taxon>Blastococcus</taxon>
    </lineage>
</organism>
<proteinExistence type="predicted"/>
<name>A0ABT9IEY2_9ACTN</name>
<gene>
    <name evidence="4" type="ORF">QOZ88_16030</name>
</gene>
<dbReference type="GO" id="GO:0008168">
    <property type="term" value="F:methyltransferase activity"/>
    <property type="evidence" value="ECO:0007669"/>
    <property type="project" value="UniProtKB-KW"/>
</dbReference>
<keyword evidence="3" id="KW-0949">S-adenosyl-L-methionine</keyword>
<dbReference type="SUPFAM" id="SSF53335">
    <property type="entry name" value="S-adenosyl-L-methionine-dependent methyltransferases"/>
    <property type="match status" value="1"/>
</dbReference>
<dbReference type="PANTHER" id="PTHR10509">
    <property type="entry name" value="O-METHYLTRANSFERASE-RELATED"/>
    <property type="match status" value="1"/>
</dbReference>
<accession>A0ABT9IEY2</accession>
<evidence type="ECO:0000256" key="3">
    <source>
        <dbReference type="ARBA" id="ARBA00022691"/>
    </source>
</evidence>
<dbReference type="Pfam" id="PF01596">
    <property type="entry name" value="Methyltransf_3"/>
    <property type="match status" value="1"/>
</dbReference>
<evidence type="ECO:0000313" key="4">
    <source>
        <dbReference type="EMBL" id="MDP5184144.1"/>
    </source>
</evidence>
<dbReference type="Gene3D" id="3.40.50.150">
    <property type="entry name" value="Vaccinia Virus protein VP39"/>
    <property type="match status" value="1"/>
</dbReference>
<dbReference type="InterPro" id="IPR002935">
    <property type="entry name" value="SAM_O-MeTrfase"/>
</dbReference>
<dbReference type="CDD" id="cd02440">
    <property type="entry name" value="AdoMet_MTases"/>
    <property type="match status" value="1"/>
</dbReference>
<dbReference type="PROSITE" id="PS51682">
    <property type="entry name" value="SAM_OMT_I"/>
    <property type="match status" value="1"/>
</dbReference>
<dbReference type="EC" id="2.1.1.-" evidence="4"/>
<keyword evidence="2 4" id="KW-0808">Transferase</keyword>
<dbReference type="InterPro" id="IPR050362">
    <property type="entry name" value="Cation-dep_OMT"/>
</dbReference>
<reference evidence="5" key="1">
    <citation type="submission" date="2023-05" db="EMBL/GenBank/DDBJ databases">
        <title>Draft genome of Pseudofrankia sp. BMG5.37.</title>
        <authorList>
            <person name="Gtari M."/>
            <person name="Ghodhbane F."/>
            <person name="Sbissi I."/>
        </authorList>
    </citation>
    <scope>NUCLEOTIDE SEQUENCE [LARGE SCALE GENOMIC DNA]</scope>
    <source>
        <strain evidence="5">BMG 814</strain>
    </source>
</reference>
<dbReference type="Proteomes" id="UP001233673">
    <property type="component" value="Unassembled WGS sequence"/>
</dbReference>
<dbReference type="RefSeq" id="WP_306000737.1">
    <property type="nucleotide sequence ID" value="NZ_JASNFN010000020.1"/>
</dbReference>
<keyword evidence="5" id="KW-1185">Reference proteome</keyword>
<dbReference type="InterPro" id="IPR029063">
    <property type="entry name" value="SAM-dependent_MTases_sf"/>
</dbReference>
<sequence>MIRGYDADLPAPASPRAMTPRSFLLTPELADYVRASSDAVDEVMADLIRETAEMAGRGEASPTLQIAPEQGVLMRLLTAALGVRTAIEIGTFTGFSALCIARALPADGSLLCLDNSEEWTAVARRYWARAGVADRVELRLGDALPTLRSLPAEETFDLAFVDADKTGYAAYVEELHPRMRANGVVLLDNTLRAGRVLDPADESDRALAELNAALAADPRWETALLPFADGLTLLRKR</sequence>
<evidence type="ECO:0000313" key="5">
    <source>
        <dbReference type="Proteomes" id="UP001233673"/>
    </source>
</evidence>
<protein>
    <submittedName>
        <fullName evidence="4">O-methyltransferase</fullName>
        <ecNumber evidence="4">2.1.1.-</ecNumber>
    </submittedName>
</protein>
<comment type="caution">
    <text evidence="4">The sequence shown here is derived from an EMBL/GenBank/DDBJ whole genome shotgun (WGS) entry which is preliminary data.</text>
</comment>
<keyword evidence="1 4" id="KW-0489">Methyltransferase</keyword>
<dbReference type="GO" id="GO:0032259">
    <property type="term" value="P:methylation"/>
    <property type="evidence" value="ECO:0007669"/>
    <property type="project" value="UniProtKB-KW"/>
</dbReference>
<dbReference type="EMBL" id="JASNFN010000020">
    <property type="protein sequence ID" value="MDP5184144.1"/>
    <property type="molecule type" value="Genomic_DNA"/>
</dbReference>
<evidence type="ECO:0000256" key="2">
    <source>
        <dbReference type="ARBA" id="ARBA00022679"/>
    </source>
</evidence>